<dbReference type="Pfam" id="PF07690">
    <property type="entry name" value="MFS_1"/>
    <property type="match status" value="1"/>
</dbReference>
<gene>
    <name evidence="9" type="ORF">NYR52_03550</name>
</gene>
<reference evidence="9" key="1">
    <citation type="submission" date="2022-08" db="EMBL/GenBank/DDBJ databases">
        <title>The complete genome sequence of the thermophilic bacterium Laceyella sacchari FBKL4.010 reveals the basis for tetramethylpyrazine biosynthesis in Moutai-flavor Daqu.</title>
        <authorList>
            <person name="Li D."/>
            <person name="Huang W."/>
            <person name="Wang C."/>
            <person name="Qiu S."/>
        </authorList>
    </citation>
    <scope>NUCLEOTIDE SEQUENCE</scope>
    <source>
        <strain evidence="9">FBKL4.014</strain>
    </source>
</reference>
<dbReference type="PANTHER" id="PTHR43266">
    <property type="entry name" value="MACROLIDE-EFFLUX PROTEIN"/>
    <property type="match status" value="1"/>
</dbReference>
<evidence type="ECO:0000256" key="3">
    <source>
        <dbReference type="ARBA" id="ARBA00022475"/>
    </source>
</evidence>
<dbReference type="PANTHER" id="PTHR43266:SF10">
    <property type="entry name" value="BACILYSIN EXPORTER BACE-RELATED"/>
    <property type="match status" value="1"/>
</dbReference>
<evidence type="ECO:0000256" key="6">
    <source>
        <dbReference type="ARBA" id="ARBA00023136"/>
    </source>
</evidence>
<feature type="transmembrane region" description="Helical" evidence="7">
    <location>
        <begin position="39"/>
        <end position="56"/>
    </location>
</feature>
<evidence type="ECO:0000256" key="4">
    <source>
        <dbReference type="ARBA" id="ARBA00022692"/>
    </source>
</evidence>
<evidence type="ECO:0000256" key="1">
    <source>
        <dbReference type="ARBA" id="ARBA00004651"/>
    </source>
</evidence>
<dbReference type="InterPro" id="IPR020846">
    <property type="entry name" value="MFS_dom"/>
</dbReference>
<evidence type="ECO:0000256" key="7">
    <source>
        <dbReference type="SAM" id="Phobius"/>
    </source>
</evidence>
<dbReference type="EMBL" id="CP103866">
    <property type="protein sequence ID" value="UWE05147.1"/>
    <property type="molecule type" value="Genomic_DNA"/>
</dbReference>
<feature type="transmembrane region" description="Helical" evidence="7">
    <location>
        <begin position="155"/>
        <end position="176"/>
    </location>
</feature>
<organism evidence="9 10">
    <name type="scientific">Laceyella sacchari</name>
    <name type="common">Thermoactinomyces thalpophilus</name>
    <dbReference type="NCBI Taxonomy" id="37482"/>
    <lineage>
        <taxon>Bacteria</taxon>
        <taxon>Bacillati</taxon>
        <taxon>Bacillota</taxon>
        <taxon>Bacilli</taxon>
        <taxon>Bacillales</taxon>
        <taxon>Thermoactinomycetaceae</taxon>
        <taxon>Laceyella</taxon>
    </lineage>
</organism>
<protein>
    <submittedName>
        <fullName evidence="9">MFS transporter</fullName>
    </submittedName>
</protein>
<dbReference type="RefSeq" id="WP_259436719.1">
    <property type="nucleotide sequence ID" value="NZ_CP103866.1"/>
</dbReference>
<feature type="transmembrane region" description="Helical" evidence="7">
    <location>
        <begin position="77"/>
        <end position="96"/>
    </location>
</feature>
<keyword evidence="5 7" id="KW-1133">Transmembrane helix</keyword>
<accession>A0ABY5UA05</accession>
<keyword evidence="3" id="KW-1003">Cell membrane</keyword>
<evidence type="ECO:0000259" key="8">
    <source>
        <dbReference type="PROSITE" id="PS50850"/>
    </source>
</evidence>
<keyword evidence="4 7" id="KW-0812">Transmembrane</keyword>
<keyword evidence="6 7" id="KW-0472">Membrane</keyword>
<dbReference type="Proteomes" id="UP001058650">
    <property type="component" value="Chromosome"/>
</dbReference>
<proteinExistence type="predicted"/>
<evidence type="ECO:0000313" key="10">
    <source>
        <dbReference type="Proteomes" id="UP001058650"/>
    </source>
</evidence>
<dbReference type="PROSITE" id="PS50850">
    <property type="entry name" value="MFS"/>
    <property type="match status" value="1"/>
</dbReference>
<comment type="subcellular location">
    <subcellularLocation>
        <location evidence="1">Cell membrane</location>
        <topology evidence="1">Multi-pass membrane protein</topology>
    </subcellularLocation>
</comment>
<name>A0ABY5UA05_LACSH</name>
<dbReference type="InterPro" id="IPR036259">
    <property type="entry name" value="MFS_trans_sf"/>
</dbReference>
<feature type="domain" description="Major facilitator superfamily (MFS) profile" evidence="8">
    <location>
        <begin position="1"/>
        <end position="129"/>
    </location>
</feature>
<evidence type="ECO:0000313" key="9">
    <source>
        <dbReference type="EMBL" id="UWE05147.1"/>
    </source>
</evidence>
<feature type="transmembrane region" description="Helical" evidence="7">
    <location>
        <begin position="102"/>
        <end position="122"/>
    </location>
</feature>
<feature type="transmembrane region" description="Helical" evidence="7">
    <location>
        <begin position="12"/>
        <end position="33"/>
    </location>
</feature>
<evidence type="ECO:0000256" key="5">
    <source>
        <dbReference type="ARBA" id="ARBA00022989"/>
    </source>
</evidence>
<dbReference type="CDD" id="cd06173">
    <property type="entry name" value="MFS_MefA_like"/>
    <property type="match status" value="1"/>
</dbReference>
<sequence length="238" mass="26459">MASPLVDKWSKKNIMIVTDIVRAFLVLSFILAIYFKSVWILYVSSFVFGLMSVLFNPAKQAFLPLIVDRKDLAEANAFSSATSAVVNIIGAVLGGIVSAGFSPVTCFIVNSLSFFWSALYVYKIKYQESKKVEEQKTPYLQSLKEGFVETKRNNLVRYIILIGLTWGLVGGGYYILIPYLGNNIYHMGGLVIGALYAIDGLGILLGTYFVKKYINSHIKRALTSFGIAYAFQSIFLCC</sequence>
<feature type="transmembrane region" description="Helical" evidence="7">
    <location>
        <begin position="188"/>
        <end position="210"/>
    </location>
</feature>
<dbReference type="Gene3D" id="1.20.1250.20">
    <property type="entry name" value="MFS general substrate transporter like domains"/>
    <property type="match status" value="1"/>
</dbReference>
<evidence type="ECO:0000256" key="2">
    <source>
        <dbReference type="ARBA" id="ARBA00022448"/>
    </source>
</evidence>
<dbReference type="SUPFAM" id="SSF103473">
    <property type="entry name" value="MFS general substrate transporter"/>
    <property type="match status" value="1"/>
</dbReference>
<dbReference type="InterPro" id="IPR011701">
    <property type="entry name" value="MFS"/>
</dbReference>
<keyword evidence="2" id="KW-0813">Transport</keyword>
<keyword evidence="10" id="KW-1185">Reference proteome</keyword>